<comment type="caution">
    <text evidence="1">The sequence shown here is derived from an EMBL/GenBank/DDBJ whole genome shotgun (WGS) entry which is preliminary data.</text>
</comment>
<gene>
    <name evidence="1" type="ORF">DCW74_11675</name>
</gene>
<dbReference type="AlphaFoldDB" id="A0A350P511"/>
<sequence length="477" mass="52641">MSLLRDGIDLPFTNGFYQSRSLGLSAQQCINYRANISPVGALSAESLYQTEGIKGIIDSPGSVTCRGSHTMNSIPYEVSGNTLYRIDRTVNPDLTEVYTRVNLGTIKGSGRVIMASIWSSTGYEMAIVVPGQFAYYYTESGGTVESLIGLTNFDNPVNDVISINGFCVFLETGTNRVFHSNLNNVASYNALDFELITRTPKVIGLISFRGQMFIMGEDQILPYTFVGGSNFVFQYQPNSSIPSGLNSLHAKAITRQSFCYLGGGKNETPAVWLSTGTYPQRISNDAIEYLIRDINILDQAYIMYFAIDGGEFIALKVGGYCFVYDLLTGRWHQRRSSVGDNEVAWRVSSITKAYGKLIVGDDIDGRTGYLSNDNTEYGVNVRRSFIMQPFDNRGRHVSLKSLVLAMDTGYDGDMVLEWSDDDGHTWSDGLQRGAGGIGDYGRHVRWDRLGSSAYSRTLRFGTSSDSKVNVNKVIALP</sequence>
<evidence type="ECO:0000313" key="2">
    <source>
        <dbReference type="Proteomes" id="UP000263517"/>
    </source>
</evidence>
<organism evidence="1 2">
    <name type="scientific">Alteromonas australica</name>
    <dbReference type="NCBI Taxonomy" id="589873"/>
    <lineage>
        <taxon>Bacteria</taxon>
        <taxon>Pseudomonadati</taxon>
        <taxon>Pseudomonadota</taxon>
        <taxon>Gammaproteobacteria</taxon>
        <taxon>Alteromonadales</taxon>
        <taxon>Alteromonadaceae</taxon>
        <taxon>Alteromonas/Salinimonas group</taxon>
        <taxon>Alteromonas</taxon>
    </lineage>
</organism>
<reference evidence="1 2" key="1">
    <citation type="journal article" date="2018" name="Nat. Biotechnol.">
        <title>A standardized bacterial taxonomy based on genome phylogeny substantially revises the tree of life.</title>
        <authorList>
            <person name="Parks D.H."/>
            <person name="Chuvochina M."/>
            <person name="Waite D.W."/>
            <person name="Rinke C."/>
            <person name="Skarshewski A."/>
            <person name="Chaumeil P.A."/>
            <person name="Hugenholtz P."/>
        </authorList>
    </citation>
    <scope>NUCLEOTIDE SEQUENCE [LARGE SCALE GENOMIC DNA]</scope>
    <source>
        <strain evidence="1">UBA11978</strain>
    </source>
</reference>
<dbReference type="EMBL" id="DNAN01000415">
    <property type="protein sequence ID" value="HAW76378.1"/>
    <property type="molecule type" value="Genomic_DNA"/>
</dbReference>
<protein>
    <submittedName>
        <fullName evidence="1">Uncharacterized protein</fullName>
    </submittedName>
</protein>
<accession>A0A350P511</accession>
<proteinExistence type="predicted"/>
<dbReference type="Proteomes" id="UP000263517">
    <property type="component" value="Unassembled WGS sequence"/>
</dbReference>
<evidence type="ECO:0000313" key="1">
    <source>
        <dbReference type="EMBL" id="HAW76378.1"/>
    </source>
</evidence>
<name>A0A350P511_9ALTE</name>